<reference evidence="2 3" key="1">
    <citation type="submission" date="2007-07" db="EMBL/GenBank/DDBJ databases">
        <title>Complete sequence of Fervidobacterium nodosum Rt17-B1.</title>
        <authorList>
            <consortium name="US DOE Joint Genome Institute"/>
            <person name="Copeland A."/>
            <person name="Lucas S."/>
            <person name="Lapidus A."/>
            <person name="Barry K."/>
            <person name="Glavina del Rio T."/>
            <person name="Dalin E."/>
            <person name="Tice H."/>
            <person name="Pitluck S."/>
            <person name="Saunders E."/>
            <person name="Brettin T."/>
            <person name="Bruce D."/>
            <person name="Detter J.C."/>
            <person name="Han C."/>
            <person name="Schmutz J."/>
            <person name="Larimer F."/>
            <person name="Land M."/>
            <person name="Hauser L."/>
            <person name="Kyrpides N."/>
            <person name="Mikhailova N."/>
            <person name="Nelson K."/>
            <person name="Gogarten J.P."/>
            <person name="Noll K."/>
            <person name="Richardson P."/>
        </authorList>
    </citation>
    <scope>NUCLEOTIDE SEQUENCE [LARGE SCALE GENOMIC DNA]</scope>
    <source>
        <strain evidence="3">ATCC 35602 / DSM 5306 / Rt17-B1</strain>
    </source>
</reference>
<feature type="transmembrane region" description="Helical" evidence="1">
    <location>
        <begin position="108"/>
        <end position="128"/>
    </location>
</feature>
<feature type="transmembrane region" description="Helical" evidence="1">
    <location>
        <begin position="148"/>
        <end position="170"/>
    </location>
</feature>
<feature type="transmembrane region" description="Helical" evidence="1">
    <location>
        <begin position="32"/>
        <end position="56"/>
    </location>
</feature>
<keyword evidence="1" id="KW-0812">Transmembrane</keyword>
<feature type="transmembrane region" description="Helical" evidence="1">
    <location>
        <begin position="76"/>
        <end position="96"/>
    </location>
</feature>
<dbReference type="OrthoDB" id="46710at2"/>
<dbReference type="STRING" id="381764.Fnod_1756"/>
<accession>A7HNV6</accession>
<evidence type="ECO:0000313" key="3">
    <source>
        <dbReference type="Proteomes" id="UP000002415"/>
    </source>
</evidence>
<proteinExistence type="predicted"/>
<keyword evidence="3" id="KW-1185">Reference proteome</keyword>
<dbReference type="KEGG" id="fno:Fnod_1756"/>
<keyword evidence="1" id="KW-0472">Membrane</keyword>
<evidence type="ECO:0000313" key="2">
    <source>
        <dbReference type="EMBL" id="ABS61589.1"/>
    </source>
</evidence>
<evidence type="ECO:0000256" key="1">
    <source>
        <dbReference type="SAM" id="Phobius"/>
    </source>
</evidence>
<protein>
    <submittedName>
        <fullName evidence="2">Uncharacterized protein</fullName>
    </submittedName>
</protein>
<dbReference type="AlphaFoldDB" id="A7HNV6"/>
<keyword evidence="1" id="KW-1133">Transmembrane helix</keyword>
<dbReference type="HOGENOM" id="CLU_1508456_0_0_0"/>
<sequence length="178" mass="19905">MQVDKLVEKREKHVIARGDLARKRVEIGKGEYLFLILVGFITFVFGFISLTVYVGVMYLAPIVSNLTGLTFLDSRFLLFVLIAITVSGFFTSTYPFSKAIGGNASFHIILAFMISAAALGVQVYKLAFTGPTWIGIDLLGEHGNNIQMMYLSAIYFAYNLILLALQFTVLRKEFSHQE</sequence>
<organism evidence="2 3">
    <name type="scientific">Fervidobacterium nodosum (strain ATCC 35602 / DSM 5306 / Rt17-B1)</name>
    <dbReference type="NCBI Taxonomy" id="381764"/>
    <lineage>
        <taxon>Bacteria</taxon>
        <taxon>Thermotogati</taxon>
        <taxon>Thermotogota</taxon>
        <taxon>Thermotogae</taxon>
        <taxon>Thermotogales</taxon>
        <taxon>Fervidobacteriaceae</taxon>
        <taxon>Fervidobacterium</taxon>
    </lineage>
</organism>
<dbReference type="Proteomes" id="UP000002415">
    <property type="component" value="Chromosome"/>
</dbReference>
<dbReference type="eggNOG" id="ENOG50339Y0">
    <property type="taxonomic scope" value="Bacteria"/>
</dbReference>
<name>A7HNV6_FERNB</name>
<gene>
    <name evidence="2" type="ordered locus">Fnod_1756</name>
</gene>
<dbReference type="EMBL" id="CP000771">
    <property type="protein sequence ID" value="ABS61589.1"/>
    <property type="molecule type" value="Genomic_DNA"/>
</dbReference>
<reference evidence="2 3" key="2">
    <citation type="journal article" date="2009" name="Proc. Natl. Acad. Sci. U.S.A.">
        <title>On the chimeric nature, thermophilic origin, and phylogenetic placement of the Thermotogales.</title>
        <authorList>
            <person name="Zhaxybayeva O."/>
            <person name="Swithers K.S."/>
            <person name="Lapierre P."/>
            <person name="Fournier G.P."/>
            <person name="Bickhart D.M."/>
            <person name="DeBoy R.T."/>
            <person name="Nelson K.E."/>
            <person name="Nesbo C.L."/>
            <person name="Doolittle W.F."/>
            <person name="Gogarten J.P."/>
            <person name="Noll K.M."/>
        </authorList>
    </citation>
    <scope>NUCLEOTIDE SEQUENCE [LARGE SCALE GENOMIC DNA]</scope>
    <source>
        <strain evidence="3">ATCC 35602 / DSM 5306 / Rt17-B1</strain>
    </source>
</reference>
<dbReference type="RefSeq" id="WP_011994880.1">
    <property type="nucleotide sequence ID" value="NC_009718.1"/>
</dbReference>